<dbReference type="Pfam" id="PF00550">
    <property type="entry name" value="PP-binding"/>
    <property type="match status" value="2"/>
</dbReference>
<protein>
    <submittedName>
        <fullName evidence="5">Amino acid adenylation domain-containing protein</fullName>
    </submittedName>
</protein>
<dbReference type="PROSITE" id="PS00012">
    <property type="entry name" value="PHOSPHOPANTETHEINE"/>
    <property type="match status" value="1"/>
</dbReference>
<dbReference type="Gene3D" id="2.30.38.10">
    <property type="entry name" value="Luciferase, Domain 3"/>
    <property type="match status" value="2"/>
</dbReference>
<dbReference type="PANTHER" id="PTHR45527">
    <property type="entry name" value="NONRIBOSOMAL PEPTIDE SYNTHETASE"/>
    <property type="match status" value="1"/>
</dbReference>
<gene>
    <name evidence="5" type="ORF">LVJ94_53105</name>
</gene>
<dbReference type="RefSeq" id="WP_394835269.1">
    <property type="nucleotide sequence ID" value="NZ_CP089929.1"/>
</dbReference>
<dbReference type="NCBIfam" id="TIGR01733">
    <property type="entry name" value="AA-adenyl-dom"/>
    <property type="match status" value="2"/>
</dbReference>
<keyword evidence="6" id="KW-1185">Reference proteome</keyword>
<sequence>MASNGKYPLTPSQQRMWIIHRLNPDSTAYNSPVVRTIRGNVDPRRLERAFLQLVQRHEQLRAAFFLWEGEPVQEIHDVSSFELTYVEGVAATDVPKKISDFIRPFSLDRAPLLRAALFRLEAGSSHVLVLDLHHIVSDLRSEDILVRDLFRLYHDMWLPELGAPYKAYAEWLAAHATAAELRLEEAFWLSKFAGELPVLQLPVDRPRPPVFDFRGTIRHFPVGQERSDALRAFSGAHAMSLRDMALTALFVLLAKYSFQEDIIVGVPHEVRRAEDMAELVGLFINTLPIRAHVHPDKVARTLLAEVRDDACEARRHFLYDVRYLVEKLQPPRDPSRNPLYDVLFFHHRLHTATYGELEVAPRDFVHDKAEVDLTFGLLETDDQLSFTIEYATSSFDAATIERMAAHYRRVLDRLVGSPDARLGDLDFLSTEERQQLASFNETARAYPWRTIDRLFEEQVARTPDHPAIRYRNETLCYRELDTRANRVANMLRARGAAPGDVVAVFAHPSVDMIAGLLGILKAGCAYLPIEPSLPAERVAHMLQSGGAKLLLAQHDLAARYSADPWRAPGEREPTALACVLYTSGSTGHPKGTLVRHFNVVRTLENANYLTVRPSDRLLQLASYAFDASLFEVFGALLHGATLVVADEDSRRDLGGIAGLLCEERVSVAFMTSALFNAMVDEKLDAMTGLRKILTGGERASVHHMRKALARLGPGKLLHMYGPTESTVFATYYPVDHVSEDATGIPIGYPLSNTRVSVLNGRSPVPVGMAGELCIAGDGLAAGYLDQALTEQKFVSILGERVYRTGDIAKWRDDGALEFIGRKDRQTKIRGMRIEPEEIEAALQSHPGVKAAVVLVREDARGDKYLQALYAVMAGGAPTPDELTAYAGRRLPAYMVPASVAMVESFSLDANGKIDRRRLPVPALAPAMGEVVQPPVTEVEKAIAAIWSELLNPSHVDIHSSFFESGGHSLSAAILSSRIEQALHVPLSLREVFEHPTIAGLAARVSSKSRGHSQTRVPRSEMRTHYPLSFSERMVYAHQHATNGNHGYHSIFPMLVEGALDAEQLERALRAVVQRHEAFRSAYVLQDGVPVKKVLDKVDLHLAREEGTEADVPAIASRLREAYDLATPPLFRACLLTLGPERHVLVLANHHIVSDGVTEALLMREIGQLYRGEPLDPRPLQYRDYTVWQQRQWEEGRYRAHEHHWLEHLKGPLPLLELPLDRPRPSEASFEGHTVAVRLDAERTRQLRELAAAHQTTSFAVLFAAYTVLLHKYSGQEDVIVGVPVANRLHPDLQAIAGMFVNMMPWRSRPTANVPFAEYLAGIKTAAISAFECQDYPFERLVHALQVERDPSRNPIFDTIFVFQTTGPAVLDIEGLHIAPYPVPDASAKVDLTVEAFEYANEMHLSFTYATALFEEDTIRRVAESFLCLLSDIVAHPEKPLRALAWLTEADAARLIHAFNPPATAYPRENSLYQLFESCLQRHPRHIAVRFGDAALTYEELHARAESLAERLVELDVTPGRPVAMMTERSLEMIVGIWSILRIGGTYVPIDPGYPQERVQSILRDSGARVCLTAAMIREADARPGRSHVPPVGPPSGPAYIMYTSGSTGTPKGIAVSHHNVTRTVMQTNYLVIEPEDRILQLSNYAFDGSVFDIFGALLNGATLVLPRAEDVTDPERLAALIRESGISVLFLTTALFNACIDHDPSIFAPVRKVLFGGEQVSVPHVKKAFAHLGPDRLVHVYGPTETTVFSSAHRIDRVGEMVPIGRPLANTRAYVLNANLELNPIGVPGELYIAGEGVSQGYWNDSESTPARFVPDPFVPGAMVYKTGDLVKWQEDGELLFIGRADQQVKLRGFRIEPGEIEARLLEDPRVQQCAVVVKGDRFVAYCTSLVPLDGAALRAHLEKTLPHYMIPNRFVQLPKLPLTGSGKIDRRKLSTLSEPPAHAVTVAEPRTPVEASLAAVWCEAFGLDTVSVHDNFYALGGHSLKALQIVSLLQKRGHALSVSDLFRHPTIRELAAGAVRTLEAKPNADEPASVGPGDGISLSAVQHRFFQRDLVDRDIFNSPFLVALNEPVAPALLQQAVHGILERHPILTVRFQEHAPGRWRQHYREPDPGQYFLRVDLSSIPVPEHDATISAHSAALQRRFSIAEGHLCRVLLFENYQHRRGQVILFLFHHLVFDGISWEVFTDELQRHCRNEPIPGRRSTSYAEWSQRLERYAQERSFAEAAAHWQGVVSRGQPFLPDEMPRPYALQKEMVHHVTRPLRSAADVSTLHRAVQFYQANAFHLVLAAFCCACRDLQPRTSLPLYVMSAQRESFFDDVDLSQSVGFFAGAYPLCIDMLPDGEVPVVAQDVKNALLGVPKGGLDYFVSRFMPSLVGRYDGLEHAYPMLFHYVNQERASSDFCTPLPLPVGLTHSPDNPSAYLVNVTAALDPGGLQLTIYYSQAHFRAGTIEALSMAFERHLQRLVQHLVQHPVQHLQTDDHQSAAQ</sequence>
<organism evidence="5 6">
    <name type="scientific">Pendulispora rubella</name>
    <dbReference type="NCBI Taxonomy" id="2741070"/>
    <lineage>
        <taxon>Bacteria</taxon>
        <taxon>Pseudomonadati</taxon>
        <taxon>Myxococcota</taxon>
        <taxon>Myxococcia</taxon>
        <taxon>Myxococcales</taxon>
        <taxon>Sorangiineae</taxon>
        <taxon>Pendulisporaceae</taxon>
        <taxon>Pendulispora</taxon>
    </lineage>
</organism>
<dbReference type="Gene3D" id="3.30.300.30">
    <property type="match status" value="2"/>
</dbReference>
<dbReference type="InterPro" id="IPR000873">
    <property type="entry name" value="AMP-dep_synth/lig_dom"/>
</dbReference>
<dbReference type="InterPro" id="IPR036736">
    <property type="entry name" value="ACP-like_sf"/>
</dbReference>
<evidence type="ECO:0000256" key="3">
    <source>
        <dbReference type="ARBA" id="ARBA00022553"/>
    </source>
</evidence>
<dbReference type="Gene3D" id="3.40.50.980">
    <property type="match status" value="4"/>
</dbReference>
<dbReference type="PROSITE" id="PS00455">
    <property type="entry name" value="AMP_BINDING"/>
    <property type="match status" value="2"/>
</dbReference>
<keyword evidence="3" id="KW-0597">Phosphoprotein</keyword>
<dbReference type="InterPro" id="IPR023213">
    <property type="entry name" value="CAT-like_dom_sf"/>
</dbReference>
<evidence type="ECO:0000256" key="1">
    <source>
        <dbReference type="ARBA" id="ARBA00001957"/>
    </source>
</evidence>
<dbReference type="InterPro" id="IPR001242">
    <property type="entry name" value="Condensation_dom"/>
</dbReference>
<dbReference type="InterPro" id="IPR006162">
    <property type="entry name" value="Ppantetheine_attach_site"/>
</dbReference>
<reference evidence="5" key="1">
    <citation type="submission" date="2021-12" db="EMBL/GenBank/DDBJ databases">
        <title>Discovery of the Pendulisporaceae a myxobacterial family with distinct sporulation behavior and unique specialized metabolism.</title>
        <authorList>
            <person name="Garcia R."/>
            <person name="Popoff A."/>
            <person name="Bader C.D."/>
            <person name="Loehr J."/>
            <person name="Walesch S."/>
            <person name="Walt C."/>
            <person name="Boldt J."/>
            <person name="Bunk B."/>
            <person name="Haeckl F.J.F.P.J."/>
            <person name="Gunesch A.P."/>
            <person name="Birkelbach J."/>
            <person name="Nuebel U."/>
            <person name="Pietschmann T."/>
            <person name="Bach T."/>
            <person name="Mueller R."/>
        </authorList>
    </citation>
    <scope>NUCLEOTIDE SEQUENCE</scope>
    <source>
        <strain evidence="5">MSr11367</strain>
    </source>
</reference>
<comment type="cofactor">
    <cofactor evidence="1">
        <name>pantetheine 4'-phosphate</name>
        <dbReference type="ChEBI" id="CHEBI:47942"/>
    </cofactor>
</comment>
<dbReference type="CDD" id="cd19531">
    <property type="entry name" value="LCL_NRPS-like"/>
    <property type="match status" value="2"/>
</dbReference>
<dbReference type="CDD" id="cd12117">
    <property type="entry name" value="A_NRPS_Srf_like"/>
    <property type="match status" value="2"/>
</dbReference>
<dbReference type="Gene3D" id="3.30.559.30">
    <property type="entry name" value="Nonribosomal peptide synthetase, condensation domain"/>
    <property type="match status" value="3"/>
</dbReference>
<dbReference type="InterPro" id="IPR045851">
    <property type="entry name" value="AMP-bd_C_sf"/>
</dbReference>
<dbReference type="SMART" id="SM00823">
    <property type="entry name" value="PKS_PP"/>
    <property type="match status" value="2"/>
</dbReference>
<evidence type="ECO:0000313" key="5">
    <source>
        <dbReference type="EMBL" id="WXB05623.1"/>
    </source>
</evidence>
<dbReference type="Gene3D" id="1.10.1200.10">
    <property type="entry name" value="ACP-like"/>
    <property type="match status" value="2"/>
</dbReference>
<feature type="domain" description="Carrier" evidence="4">
    <location>
        <begin position="1949"/>
        <end position="2023"/>
    </location>
</feature>
<feature type="domain" description="Carrier" evidence="4">
    <location>
        <begin position="933"/>
        <end position="1008"/>
    </location>
</feature>
<dbReference type="SUPFAM" id="SSF52777">
    <property type="entry name" value="CoA-dependent acyltransferases"/>
    <property type="match status" value="6"/>
</dbReference>
<dbReference type="Gene3D" id="3.30.559.10">
    <property type="entry name" value="Chloramphenicol acetyltransferase-like domain"/>
    <property type="match status" value="3"/>
</dbReference>
<dbReference type="Pfam" id="PF13193">
    <property type="entry name" value="AMP-binding_C"/>
    <property type="match status" value="2"/>
</dbReference>
<name>A0ABZ2L6Q5_9BACT</name>
<evidence type="ECO:0000259" key="4">
    <source>
        <dbReference type="PROSITE" id="PS50075"/>
    </source>
</evidence>
<dbReference type="InterPro" id="IPR020845">
    <property type="entry name" value="AMP-binding_CS"/>
</dbReference>
<dbReference type="InterPro" id="IPR009081">
    <property type="entry name" value="PP-bd_ACP"/>
</dbReference>
<dbReference type="PROSITE" id="PS50075">
    <property type="entry name" value="CARRIER"/>
    <property type="match status" value="2"/>
</dbReference>
<dbReference type="Pfam" id="PF00668">
    <property type="entry name" value="Condensation"/>
    <property type="match status" value="3"/>
</dbReference>
<keyword evidence="2" id="KW-0596">Phosphopantetheine</keyword>
<dbReference type="EMBL" id="CP089983">
    <property type="protein sequence ID" value="WXB05623.1"/>
    <property type="molecule type" value="Genomic_DNA"/>
</dbReference>
<dbReference type="Pfam" id="PF00501">
    <property type="entry name" value="AMP-binding"/>
    <property type="match status" value="2"/>
</dbReference>
<dbReference type="InterPro" id="IPR025110">
    <property type="entry name" value="AMP-bd_C"/>
</dbReference>
<evidence type="ECO:0000313" key="6">
    <source>
        <dbReference type="Proteomes" id="UP001374803"/>
    </source>
</evidence>
<dbReference type="InterPro" id="IPR020806">
    <property type="entry name" value="PKS_PP-bd"/>
</dbReference>
<dbReference type="SUPFAM" id="SSF56801">
    <property type="entry name" value="Acetyl-CoA synthetase-like"/>
    <property type="match status" value="2"/>
</dbReference>
<accession>A0ABZ2L6Q5</accession>
<dbReference type="PANTHER" id="PTHR45527:SF1">
    <property type="entry name" value="FATTY ACID SYNTHASE"/>
    <property type="match status" value="1"/>
</dbReference>
<proteinExistence type="predicted"/>
<evidence type="ECO:0000256" key="2">
    <source>
        <dbReference type="ARBA" id="ARBA00022450"/>
    </source>
</evidence>
<dbReference type="SUPFAM" id="SSF47336">
    <property type="entry name" value="ACP-like"/>
    <property type="match status" value="2"/>
</dbReference>
<dbReference type="Proteomes" id="UP001374803">
    <property type="component" value="Chromosome"/>
</dbReference>
<dbReference type="InterPro" id="IPR010071">
    <property type="entry name" value="AA_adenyl_dom"/>
</dbReference>